<gene>
    <name evidence="1" type="ORF">QAD02_004021</name>
</gene>
<evidence type="ECO:0000313" key="2">
    <source>
        <dbReference type="Proteomes" id="UP001239111"/>
    </source>
</evidence>
<dbReference type="EMBL" id="CM056743">
    <property type="protein sequence ID" value="KAJ8672761.1"/>
    <property type="molecule type" value="Genomic_DNA"/>
</dbReference>
<comment type="caution">
    <text evidence="1">The sequence shown here is derived from an EMBL/GenBank/DDBJ whole genome shotgun (WGS) entry which is preliminary data.</text>
</comment>
<reference evidence="1" key="1">
    <citation type="submission" date="2023-04" db="EMBL/GenBank/DDBJ databases">
        <title>A chromosome-level genome assembly of the parasitoid wasp Eretmocerus hayati.</title>
        <authorList>
            <person name="Zhong Y."/>
            <person name="Liu S."/>
            <person name="Liu Y."/>
        </authorList>
    </citation>
    <scope>NUCLEOTIDE SEQUENCE</scope>
    <source>
        <strain evidence="1">ZJU_SS_LIU_2023</strain>
    </source>
</reference>
<name>A0ACC2NQ68_9HYME</name>
<organism evidence="1 2">
    <name type="scientific">Eretmocerus hayati</name>
    <dbReference type="NCBI Taxonomy" id="131215"/>
    <lineage>
        <taxon>Eukaryota</taxon>
        <taxon>Metazoa</taxon>
        <taxon>Ecdysozoa</taxon>
        <taxon>Arthropoda</taxon>
        <taxon>Hexapoda</taxon>
        <taxon>Insecta</taxon>
        <taxon>Pterygota</taxon>
        <taxon>Neoptera</taxon>
        <taxon>Endopterygota</taxon>
        <taxon>Hymenoptera</taxon>
        <taxon>Apocrita</taxon>
        <taxon>Proctotrupomorpha</taxon>
        <taxon>Chalcidoidea</taxon>
        <taxon>Aphelinidae</taxon>
        <taxon>Aphelininae</taxon>
        <taxon>Eretmocerus</taxon>
    </lineage>
</organism>
<evidence type="ECO:0000313" key="1">
    <source>
        <dbReference type="EMBL" id="KAJ8672761.1"/>
    </source>
</evidence>
<keyword evidence="2" id="KW-1185">Reference proteome</keyword>
<dbReference type="Proteomes" id="UP001239111">
    <property type="component" value="Chromosome 3"/>
</dbReference>
<accession>A0ACC2NQ68</accession>
<proteinExistence type="predicted"/>
<protein>
    <submittedName>
        <fullName evidence="1">Uncharacterized protein</fullName>
    </submittedName>
</protein>
<sequence>MNKKPPTAWIQNLNKTQIIEELRTRGIPFKESESYNDLRERLRENIKSLNCTQEEGHVSDGVVSPDSSQENIAGDEILVDGHGVREDKRVSGEIIRQVSPSTFVVKTESGTLRKKHVDQMIKPELRRSRRLNSKVAGEL</sequence>